<dbReference type="InterPro" id="IPR001911">
    <property type="entry name" value="Ribosomal_bS21"/>
</dbReference>
<evidence type="ECO:0000256" key="4">
    <source>
        <dbReference type="SAM" id="MobiDB-lite"/>
    </source>
</evidence>
<dbReference type="Proteomes" id="UP000664169">
    <property type="component" value="Unassembled WGS sequence"/>
</dbReference>
<dbReference type="Pfam" id="PF01165">
    <property type="entry name" value="Ribosomal_S21"/>
    <property type="match status" value="1"/>
</dbReference>
<reference evidence="5" key="1">
    <citation type="submission" date="2021-03" db="EMBL/GenBank/DDBJ databases">
        <authorList>
            <person name="Tagirdzhanova G."/>
        </authorList>
    </citation>
    <scope>NUCLEOTIDE SEQUENCE</scope>
</reference>
<dbReference type="EMBL" id="CAJPDQ010000039">
    <property type="protein sequence ID" value="CAF9931478.1"/>
    <property type="molecule type" value="Genomic_DNA"/>
</dbReference>
<sequence>MKLHRLCNALTYHQHTSHSVLFSTPSRRAIIPKTRSWIIHPQTRSLSLSQTLHIPQAATQEARIPSNTLPDDKEATTEKPSRLDGKHRLREESQEDKLPSERQLIDDSLSRPALPAEPRSPWGAPVPRRRMTAHSAAVADLMKSTTRAAERSSSSTISTNSSSSSASSSASTFGAPRRQPVTPTARRQEDLANVIGGTVQGGLHARLEAPLPMRMDPFMGRAVVVNRTAQPLARALGLLNTVLKSNMVRKQVNMQKFHERPGLKRKRLKSERWRQRFMVSFRHVVGKVRQMKSQGW</sequence>
<evidence type="ECO:0000256" key="1">
    <source>
        <dbReference type="ARBA" id="ARBA00006640"/>
    </source>
</evidence>
<evidence type="ECO:0008006" key="7">
    <source>
        <dbReference type="Google" id="ProtNLM"/>
    </source>
</evidence>
<dbReference type="InterPro" id="IPR052837">
    <property type="entry name" value="Mitoribosomal_bS21"/>
</dbReference>
<feature type="compositionally biased region" description="Polar residues" evidence="4">
    <location>
        <begin position="58"/>
        <end position="69"/>
    </location>
</feature>
<evidence type="ECO:0000256" key="2">
    <source>
        <dbReference type="ARBA" id="ARBA00022980"/>
    </source>
</evidence>
<protein>
    <recommendedName>
        <fullName evidence="7">Ribosomal protein S21</fullName>
    </recommendedName>
</protein>
<comment type="caution">
    <text evidence="5">The sequence shown here is derived from an EMBL/GenBank/DDBJ whole genome shotgun (WGS) entry which is preliminary data.</text>
</comment>
<feature type="region of interest" description="Disordered" evidence="4">
    <location>
        <begin position="58"/>
        <end position="189"/>
    </location>
</feature>
<accession>A0A8H3ITJ2</accession>
<dbReference type="AlphaFoldDB" id="A0A8H3ITJ2"/>
<dbReference type="PANTHER" id="PTHR41237">
    <property type="entry name" value="37S RIBOSOMAL PROTEIN MRP21, MITOCHONDRIAL"/>
    <property type="match status" value="1"/>
</dbReference>
<dbReference type="OrthoDB" id="2501249at2759"/>
<feature type="compositionally biased region" description="Low complexity" evidence="4">
    <location>
        <begin position="144"/>
        <end position="172"/>
    </location>
</feature>
<dbReference type="GO" id="GO:0005763">
    <property type="term" value="C:mitochondrial small ribosomal subunit"/>
    <property type="evidence" value="ECO:0007669"/>
    <property type="project" value="TreeGrafter"/>
</dbReference>
<dbReference type="PANTHER" id="PTHR41237:SF1">
    <property type="entry name" value="SMALL RIBOSOMAL SUBUNIT PROTEIN BS21M"/>
    <property type="match status" value="1"/>
</dbReference>
<proteinExistence type="inferred from homology"/>
<feature type="compositionally biased region" description="Basic and acidic residues" evidence="4">
    <location>
        <begin position="70"/>
        <end position="109"/>
    </location>
</feature>
<keyword evidence="3" id="KW-0687">Ribonucleoprotein</keyword>
<dbReference type="GO" id="GO:0003735">
    <property type="term" value="F:structural constituent of ribosome"/>
    <property type="evidence" value="ECO:0007669"/>
    <property type="project" value="InterPro"/>
</dbReference>
<name>A0A8H3ITJ2_9LECA</name>
<organism evidence="5 6">
    <name type="scientific">Gomphillus americanus</name>
    <dbReference type="NCBI Taxonomy" id="1940652"/>
    <lineage>
        <taxon>Eukaryota</taxon>
        <taxon>Fungi</taxon>
        <taxon>Dikarya</taxon>
        <taxon>Ascomycota</taxon>
        <taxon>Pezizomycotina</taxon>
        <taxon>Lecanoromycetes</taxon>
        <taxon>OSLEUM clade</taxon>
        <taxon>Ostropomycetidae</taxon>
        <taxon>Ostropales</taxon>
        <taxon>Graphidaceae</taxon>
        <taxon>Gomphilloideae</taxon>
        <taxon>Gomphillus</taxon>
    </lineage>
</organism>
<gene>
    <name evidence="5" type="ORF">GOMPHAMPRED_005920</name>
</gene>
<keyword evidence="6" id="KW-1185">Reference proteome</keyword>
<evidence type="ECO:0000313" key="6">
    <source>
        <dbReference type="Proteomes" id="UP000664169"/>
    </source>
</evidence>
<comment type="similarity">
    <text evidence="1">Belongs to the bacterial ribosomal protein bS21 family.</text>
</comment>
<evidence type="ECO:0000256" key="3">
    <source>
        <dbReference type="ARBA" id="ARBA00023274"/>
    </source>
</evidence>
<dbReference type="GO" id="GO:0070124">
    <property type="term" value="P:mitochondrial translational initiation"/>
    <property type="evidence" value="ECO:0007669"/>
    <property type="project" value="TreeGrafter"/>
</dbReference>
<evidence type="ECO:0000313" key="5">
    <source>
        <dbReference type="EMBL" id="CAF9931478.1"/>
    </source>
</evidence>
<keyword evidence="2" id="KW-0689">Ribosomal protein</keyword>